<gene>
    <name evidence="2" type="ORF">Tsubulata_014428</name>
</gene>
<dbReference type="SUPFAM" id="SSF51735">
    <property type="entry name" value="NAD(P)-binding Rossmann-fold domains"/>
    <property type="match status" value="1"/>
</dbReference>
<dbReference type="InterPro" id="IPR002347">
    <property type="entry name" value="SDR_fam"/>
</dbReference>
<accession>A0A9Q0FHI9</accession>
<protein>
    <submittedName>
        <fullName evidence="2">Uncharacterized protein</fullName>
    </submittedName>
</protein>
<dbReference type="InterPro" id="IPR036291">
    <property type="entry name" value="NAD(P)-bd_dom_sf"/>
</dbReference>
<dbReference type="EMBL" id="JAKUCV010005332">
    <property type="protein sequence ID" value="KAJ4831578.1"/>
    <property type="molecule type" value="Genomic_DNA"/>
</dbReference>
<proteinExistence type="inferred from homology"/>
<dbReference type="Gene3D" id="3.40.50.720">
    <property type="entry name" value="NAD(P)-binding Rossmann-like Domain"/>
    <property type="match status" value="1"/>
</dbReference>
<sequence length="120" mass="12745">KVSRQSGHRDCFRYGGLDLPLLSASALKAPPRVGLQCGCQSIRATHLENSGALAKEMAPHTRVNSVAPSFVPARLSEVVLGNETMRKSIEESSLLKRVGTTSEMATAAAFLASDDASFLT</sequence>
<comment type="similarity">
    <text evidence="1">Belongs to the short-chain dehydrogenases/reductases (SDR) family.</text>
</comment>
<dbReference type="PANTHER" id="PTHR43943">
    <property type="entry name" value="DEHYDROGENASE/REDUCTASE (SDR FAMILY) MEMBER 4"/>
    <property type="match status" value="1"/>
</dbReference>
<keyword evidence="3" id="KW-1185">Reference proteome</keyword>
<dbReference type="OrthoDB" id="1684498at2759"/>
<evidence type="ECO:0000313" key="3">
    <source>
        <dbReference type="Proteomes" id="UP001141552"/>
    </source>
</evidence>
<dbReference type="PANTHER" id="PTHR43943:SF2">
    <property type="entry name" value="DEHYDROGENASE_REDUCTASE 4"/>
    <property type="match status" value="1"/>
</dbReference>
<comment type="caution">
    <text evidence="2">The sequence shown here is derived from an EMBL/GenBank/DDBJ whole genome shotgun (WGS) entry which is preliminary data.</text>
</comment>
<evidence type="ECO:0000256" key="1">
    <source>
        <dbReference type="ARBA" id="ARBA00006484"/>
    </source>
</evidence>
<reference evidence="2" key="2">
    <citation type="journal article" date="2023" name="Plants (Basel)">
        <title>Annotation of the Turnera subulata (Passifloraceae) Draft Genome Reveals the S-Locus Evolved after the Divergence of Turneroideae from Passifloroideae in a Stepwise Manner.</title>
        <authorList>
            <person name="Henning P.M."/>
            <person name="Roalson E.H."/>
            <person name="Mir W."/>
            <person name="McCubbin A.G."/>
            <person name="Shore J.S."/>
        </authorList>
    </citation>
    <scope>NUCLEOTIDE SEQUENCE</scope>
    <source>
        <strain evidence="2">F60SS</strain>
    </source>
</reference>
<organism evidence="2 3">
    <name type="scientific">Turnera subulata</name>
    <dbReference type="NCBI Taxonomy" id="218843"/>
    <lineage>
        <taxon>Eukaryota</taxon>
        <taxon>Viridiplantae</taxon>
        <taxon>Streptophyta</taxon>
        <taxon>Embryophyta</taxon>
        <taxon>Tracheophyta</taxon>
        <taxon>Spermatophyta</taxon>
        <taxon>Magnoliopsida</taxon>
        <taxon>eudicotyledons</taxon>
        <taxon>Gunneridae</taxon>
        <taxon>Pentapetalae</taxon>
        <taxon>rosids</taxon>
        <taxon>fabids</taxon>
        <taxon>Malpighiales</taxon>
        <taxon>Passifloraceae</taxon>
        <taxon>Turnera</taxon>
    </lineage>
</organism>
<dbReference type="Pfam" id="PF13561">
    <property type="entry name" value="adh_short_C2"/>
    <property type="match status" value="1"/>
</dbReference>
<evidence type="ECO:0000313" key="2">
    <source>
        <dbReference type="EMBL" id="KAJ4831578.1"/>
    </source>
</evidence>
<reference evidence="2" key="1">
    <citation type="submission" date="2022-02" db="EMBL/GenBank/DDBJ databases">
        <authorList>
            <person name="Henning P.M."/>
            <person name="McCubbin A.G."/>
            <person name="Shore J.S."/>
        </authorList>
    </citation>
    <scope>NUCLEOTIDE SEQUENCE</scope>
    <source>
        <strain evidence="2">F60SS</strain>
        <tissue evidence="2">Leaves</tissue>
    </source>
</reference>
<feature type="non-terminal residue" evidence="2">
    <location>
        <position position="120"/>
    </location>
</feature>
<dbReference type="Proteomes" id="UP001141552">
    <property type="component" value="Unassembled WGS sequence"/>
</dbReference>
<dbReference type="AlphaFoldDB" id="A0A9Q0FHI9"/>
<name>A0A9Q0FHI9_9ROSI</name>